<evidence type="ECO:0000259" key="4">
    <source>
        <dbReference type="PROSITE" id="PS01124"/>
    </source>
</evidence>
<dbReference type="GO" id="GO:0003700">
    <property type="term" value="F:DNA-binding transcription factor activity"/>
    <property type="evidence" value="ECO:0007669"/>
    <property type="project" value="InterPro"/>
</dbReference>
<dbReference type="PROSITE" id="PS00041">
    <property type="entry name" value="HTH_ARAC_FAMILY_1"/>
    <property type="match status" value="1"/>
</dbReference>
<dbReference type="InterPro" id="IPR018060">
    <property type="entry name" value="HTH_AraC"/>
</dbReference>
<dbReference type="PANTHER" id="PTHR47504">
    <property type="entry name" value="RIGHT ORIGIN-BINDING PROTEIN"/>
    <property type="match status" value="1"/>
</dbReference>
<dbReference type="InterPro" id="IPR009057">
    <property type="entry name" value="Homeodomain-like_sf"/>
</dbReference>
<keyword evidence="2" id="KW-0238">DNA-binding</keyword>
<dbReference type="RefSeq" id="WP_161111684.1">
    <property type="nucleotide sequence ID" value="NZ_JBHXVI010000008.1"/>
</dbReference>
<evidence type="ECO:0000256" key="3">
    <source>
        <dbReference type="ARBA" id="ARBA00023163"/>
    </source>
</evidence>
<dbReference type="InterPro" id="IPR000182">
    <property type="entry name" value="GNAT_dom"/>
</dbReference>
<comment type="caution">
    <text evidence="6">The sequence shown here is derived from an EMBL/GenBank/DDBJ whole genome shotgun (WGS) entry which is preliminary data.</text>
</comment>
<dbReference type="PROSITE" id="PS51186">
    <property type="entry name" value="GNAT"/>
    <property type="match status" value="1"/>
</dbReference>
<dbReference type="SMART" id="SM00342">
    <property type="entry name" value="HTH_ARAC"/>
    <property type="match status" value="1"/>
</dbReference>
<dbReference type="SUPFAM" id="SSF55729">
    <property type="entry name" value="Acyl-CoA N-acyltransferases (Nat)"/>
    <property type="match status" value="1"/>
</dbReference>
<dbReference type="Gene3D" id="1.10.10.60">
    <property type="entry name" value="Homeodomain-like"/>
    <property type="match status" value="2"/>
</dbReference>
<dbReference type="EMBL" id="WWHY01000001">
    <property type="protein sequence ID" value="MYR34766.1"/>
    <property type="molecule type" value="Genomic_DNA"/>
</dbReference>
<dbReference type="InterPro" id="IPR016181">
    <property type="entry name" value="Acyl_CoA_acyltransferase"/>
</dbReference>
<proteinExistence type="predicted"/>
<dbReference type="InterPro" id="IPR050959">
    <property type="entry name" value="MarA-like"/>
</dbReference>
<accession>A0A7K2IY48</accession>
<dbReference type="AlphaFoldDB" id="A0A7K2IY48"/>
<dbReference type="Gene3D" id="3.40.630.30">
    <property type="match status" value="1"/>
</dbReference>
<dbReference type="GO" id="GO:0016747">
    <property type="term" value="F:acyltransferase activity, transferring groups other than amino-acyl groups"/>
    <property type="evidence" value="ECO:0007669"/>
    <property type="project" value="InterPro"/>
</dbReference>
<feature type="domain" description="HTH araC/xylS-type" evidence="4">
    <location>
        <begin position="7"/>
        <end position="105"/>
    </location>
</feature>
<evidence type="ECO:0000256" key="1">
    <source>
        <dbReference type="ARBA" id="ARBA00023015"/>
    </source>
</evidence>
<keyword evidence="3" id="KW-0804">Transcription</keyword>
<organism evidence="6 7">
    <name type="scientific">Nocardiopsis alba</name>
    <dbReference type="NCBI Taxonomy" id="53437"/>
    <lineage>
        <taxon>Bacteria</taxon>
        <taxon>Bacillati</taxon>
        <taxon>Actinomycetota</taxon>
        <taxon>Actinomycetes</taxon>
        <taxon>Streptosporangiales</taxon>
        <taxon>Nocardiopsidaceae</taxon>
        <taxon>Nocardiopsis</taxon>
    </lineage>
</organism>
<dbReference type="SUPFAM" id="SSF46689">
    <property type="entry name" value="Homeodomain-like"/>
    <property type="match status" value="2"/>
</dbReference>
<protein>
    <submittedName>
        <fullName evidence="6">Helix-turn-helix domain-containing protein</fullName>
    </submittedName>
</protein>
<reference evidence="6 7" key="1">
    <citation type="journal article" date="2019" name="Nat. Commun.">
        <title>The antimicrobial potential of Streptomyces from insect microbiomes.</title>
        <authorList>
            <person name="Chevrette M.G."/>
            <person name="Carlson C.M."/>
            <person name="Ortega H.E."/>
            <person name="Thomas C."/>
            <person name="Ananiev G.E."/>
            <person name="Barns K.J."/>
            <person name="Book A.J."/>
            <person name="Cagnazzo J."/>
            <person name="Carlos C."/>
            <person name="Flanigan W."/>
            <person name="Grubbs K.J."/>
            <person name="Horn H.A."/>
            <person name="Hoffmann F.M."/>
            <person name="Klassen J.L."/>
            <person name="Knack J.J."/>
            <person name="Lewin G.R."/>
            <person name="McDonald B.R."/>
            <person name="Muller L."/>
            <person name="Melo W.G.P."/>
            <person name="Pinto-Tomas A.A."/>
            <person name="Schmitz A."/>
            <person name="Wendt-Pienkowski E."/>
            <person name="Wildman S."/>
            <person name="Zhao M."/>
            <person name="Zhang F."/>
            <person name="Bugni T.S."/>
            <person name="Andes D.R."/>
            <person name="Pupo M.T."/>
            <person name="Currie C.R."/>
        </authorList>
    </citation>
    <scope>NUCLEOTIDE SEQUENCE [LARGE SCALE GENOMIC DNA]</scope>
    <source>
        <strain evidence="6 7">SID5840</strain>
    </source>
</reference>
<evidence type="ECO:0000256" key="2">
    <source>
        <dbReference type="ARBA" id="ARBA00023125"/>
    </source>
</evidence>
<feature type="domain" description="N-acetyltransferase" evidence="5">
    <location>
        <begin position="128"/>
        <end position="270"/>
    </location>
</feature>
<evidence type="ECO:0000259" key="5">
    <source>
        <dbReference type="PROSITE" id="PS51186"/>
    </source>
</evidence>
<evidence type="ECO:0000313" key="7">
    <source>
        <dbReference type="Proteomes" id="UP000467124"/>
    </source>
</evidence>
<dbReference type="InterPro" id="IPR018062">
    <property type="entry name" value="HTH_AraC-typ_CS"/>
</dbReference>
<evidence type="ECO:0000313" key="6">
    <source>
        <dbReference type="EMBL" id="MYR34766.1"/>
    </source>
</evidence>
<dbReference type="GO" id="GO:0043565">
    <property type="term" value="F:sequence-specific DNA binding"/>
    <property type="evidence" value="ECO:0007669"/>
    <property type="project" value="InterPro"/>
</dbReference>
<dbReference type="PANTHER" id="PTHR47504:SF5">
    <property type="entry name" value="RIGHT ORIGIN-BINDING PROTEIN"/>
    <property type="match status" value="1"/>
</dbReference>
<sequence length="274" mass="30525">MQSIDFAATVDFVERFLHTDLRLERIAEHTGYSPYHLHRSFRVAFGLTPHAYVHRRRLTEAARELSLTSEPVIDIATSHGFRNQQSFTNAFTAGYGLSPAVWRRTRPFFPLLSPYHFAESEWEIGRAADGFEITDRADVGRLLPLSHASVDMLPVLVPEQHTEALNRLLDSCRVLLAHVDGHPAAAMIVDPGNGHIEYLAVHPLARGSSVVRALVDRAGRHHRRLSVTTFREGDKADLGHRRALLSLGFGPASLRTEFGHPTQLLELDPSGGPL</sequence>
<dbReference type="PROSITE" id="PS01124">
    <property type="entry name" value="HTH_ARAC_FAMILY_2"/>
    <property type="match status" value="1"/>
</dbReference>
<name>A0A7K2IY48_9ACTN</name>
<keyword evidence="1" id="KW-0805">Transcription regulation</keyword>
<dbReference type="Pfam" id="PF12833">
    <property type="entry name" value="HTH_18"/>
    <property type="match status" value="1"/>
</dbReference>
<dbReference type="Proteomes" id="UP000467124">
    <property type="component" value="Unassembled WGS sequence"/>
</dbReference>
<gene>
    <name evidence="6" type="ORF">GTW20_21545</name>
</gene>